<evidence type="ECO:0000313" key="5">
    <source>
        <dbReference type="Proteomes" id="UP000262712"/>
    </source>
</evidence>
<reference evidence="2 5" key="2">
    <citation type="submission" date="2018-08" db="EMBL/GenBank/DDBJ databases">
        <title>Complete genome of the Arcobacter molluscorum type strain LMG 25693.</title>
        <authorList>
            <person name="Miller W.G."/>
            <person name="Yee E."/>
            <person name="Bono J.L."/>
        </authorList>
    </citation>
    <scope>NUCLEOTIDE SEQUENCE [LARGE SCALE GENOMIC DNA]</scope>
    <source>
        <strain evidence="2 5">CECT 7696</strain>
    </source>
</reference>
<feature type="domain" description="DUF234" evidence="1">
    <location>
        <begin position="126"/>
        <end position="215"/>
    </location>
</feature>
<dbReference type="KEGG" id="amol:AMOL_2226"/>
<organism evidence="3 4">
    <name type="scientific">Malaciobacter molluscorum LMG 25693</name>
    <dbReference type="NCBI Taxonomy" id="870501"/>
    <lineage>
        <taxon>Bacteria</taxon>
        <taxon>Pseudomonadati</taxon>
        <taxon>Campylobacterota</taxon>
        <taxon>Epsilonproteobacteria</taxon>
        <taxon>Campylobacterales</taxon>
        <taxon>Arcobacteraceae</taxon>
        <taxon>Malaciobacter</taxon>
    </lineage>
</organism>
<evidence type="ECO:0000313" key="4">
    <source>
        <dbReference type="Proteomes" id="UP000221222"/>
    </source>
</evidence>
<dbReference type="InterPro" id="IPR004256">
    <property type="entry name" value="DUF234"/>
</dbReference>
<dbReference type="PANTHER" id="PTHR34704:SF1">
    <property type="entry name" value="ATPASE"/>
    <property type="match status" value="1"/>
</dbReference>
<dbReference type="AlphaFoldDB" id="A0A2G1DJ52"/>
<evidence type="ECO:0000313" key="3">
    <source>
        <dbReference type="EMBL" id="PHO18434.1"/>
    </source>
</evidence>
<dbReference type="RefSeq" id="WP_099342071.1">
    <property type="nucleotide sequence ID" value="NZ_CP032098.1"/>
</dbReference>
<proteinExistence type="predicted"/>
<dbReference type="Proteomes" id="UP000262712">
    <property type="component" value="Chromosome"/>
</dbReference>
<dbReference type="PANTHER" id="PTHR34704">
    <property type="entry name" value="ATPASE"/>
    <property type="match status" value="1"/>
</dbReference>
<evidence type="ECO:0000259" key="1">
    <source>
        <dbReference type="Pfam" id="PF03008"/>
    </source>
</evidence>
<accession>A0A2G1DJ52</accession>
<dbReference type="Pfam" id="PF03008">
    <property type="entry name" value="DUF234"/>
    <property type="match status" value="1"/>
</dbReference>
<reference evidence="3 4" key="1">
    <citation type="submission" date="2017-09" db="EMBL/GenBank/DDBJ databases">
        <title>Arcobacter canalis sp. nov., a new species isolated from a water canal contaminated with urban sewage.</title>
        <authorList>
            <person name="Perez-Cataluna A."/>
            <person name="Salas-Masso N."/>
            <person name="Figueras M.J."/>
        </authorList>
    </citation>
    <scope>NUCLEOTIDE SEQUENCE [LARGE SCALE GENOMIC DNA]</scope>
    <source>
        <strain evidence="3 4">F98-3</strain>
    </source>
</reference>
<sequence length="269" mass="31275">MQTAVNYFAVFGGLDIKVDTTKPLGTLITRHILKEYDKIQKDIENITNNDSIYHKLLSGIALGDGRVSTTFKRADLEFDFDYNSMLDLEEMGLIKKIEPIVLFTGQEKLSEKNNKFIFTTAFLRFWFAFISPLYRGISKNSYDEFFEKFGNHQMQFMDLIFEQLCQEYIKEFYKDDIKSIGSFWNESNDEIQIVAKTKDDKTIVTLCKYNNQKIKTKQLHSFLDSCESLNVNPDIVVLFSKEGFSTELKAQKSEQLRLFTVKSLKALIL</sequence>
<keyword evidence="4" id="KW-1185">Reference proteome</keyword>
<dbReference type="EMBL" id="CP032098">
    <property type="protein sequence ID" value="AXX93179.1"/>
    <property type="molecule type" value="Genomic_DNA"/>
</dbReference>
<dbReference type="Proteomes" id="UP000221222">
    <property type="component" value="Unassembled WGS sequence"/>
</dbReference>
<dbReference type="EMBL" id="NXFY01000006">
    <property type="protein sequence ID" value="PHO18434.1"/>
    <property type="molecule type" value="Genomic_DNA"/>
</dbReference>
<name>A0A2G1DJ52_9BACT</name>
<protein>
    <submittedName>
        <fullName evidence="2">DUF234 domain-containing protein</fullName>
    </submittedName>
</protein>
<gene>
    <name evidence="2" type="ORF">AMOL_2226</name>
    <name evidence="3" type="ORF">CPU12_05430</name>
</gene>
<evidence type="ECO:0000313" key="2">
    <source>
        <dbReference type="EMBL" id="AXX93179.1"/>
    </source>
</evidence>